<name>A0AAW1KPK5_POPJA</name>
<comment type="caution">
    <text evidence="9">The sequence shown here is derived from an EMBL/GenBank/DDBJ whole genome shotgun (WGS) entry which is preliminary data.</text>
</comment>
<reference evidence="9 10" key="1">
    <citation type="journal article" date="2024" name="BMC Genomics">
        <title>De novo assembly and annotation of Popillia japonica's genome with initial clues to its potential as an invasive pest.</title>
        <authorList>
            <person name="Cucini C."/>
            <person name="Boschi S."/>
            <person name="Funari R."/>
            <person name="Cardaioli E."/>
            <person name="Iannotti N."/>
            <person name="Marturano G."/>
            <person name="Paoli F."/>
            <person name="Bruttini M."/>
            <person name="Carapelli A."/>
            <person name="Frati F."/>
            <person name="Nardi F."/>
        </authorList>
    </citation>
    <scope>NUCLEOTIDE SEQUENCE [LARGE SCALE GENOMIC DNA]</scope>
    <source>
        <strain evidence="9">DMR45628</strain>
    </source>
</reference>
<evidence type="ECO:0000256" key="3">
    <source>
        <dbReference type="ARBA" id="ARBA00022448"/>
    </source>
</evidence>
<dbReference type="InterPro" id="IPR037185">
    <property type="entry name" value="EmrE-like"/>
</dbReference>
<evidence type="ECO:0000256" key="2">
    <source>
        <dbReference type="ARBA" id="ARBA00010694"/>
    </source>
</evidence>
<feature type="transmembrane region" description="Helical" evidence="8">
    <location>
        <begin position="204"/>
        <end position="224"/>
    </location>
</feature>
<comment type="similarity">
    <text evidence="2">Belongs to the nucleotide-sugar transporter family. SLC35B subfamily.</text>
</comment>
<sequence>MNAKAINAIILVYVGCGLNNVFLEYLVRQEPGTGNLITFSQFLFIAIHGFIFTSKFGQAPRIIPLRDYFTLVVLFFITSILNNWVFDFNIPVPLHMIFRAGSLIANMVMGIIILKKRYTFAKFLSVVMISVGIAICTIVSSTNKTSTCTNCDMKIPIDTEKEDADMFWWLIGIILLSASLFLSARMGIYQESIYKTHGKHPSEALYYTHMLSLPAFLIYAPSIIDHMEIVARSEIMEIPIIEYSMPILLFYLIGNVLTQYLCISSVYVLTTECSSLTVTLVITLRKFLSLLFSIMYFKNPFTYIHWIGTALVFVGTLIFTEVLQKLVLVPNTKEKAKTS</sequence>
<gene>
    <name evidence="9" type="ORF">QE152_g19369</name>
</gene>
<dbReference type="Pfam" id="PF08449">
    <property type="entry name" value="UAA"/>
    <property type="match status" value="1"/>
</dbReference>
<evidence type="ECO:0000256" key="8">
    <source>
        <dbReference type="SAM" id="Phobius"/>
    </source>
</evidence>
<keyword evidence="3" id="KW-0813">Transport</keyword>
<evidence type="ECO:0000256" key="5">
    <source>
        <dbReference type="ARBA" id="ARBA00022692"/>
    </source>
</evidence>
<dbReference type="GO" id="GO:0005464">
    <property type="term" value="F:UDP-xylose transmembrane transporter activity"/>
    <property type="evidence" value="ECO:0007669"/>
    <property type="project" value="TreeGrafter"/>
</dbReference>
<protein>
    <submittedName>
        <fullName evidence="9">UAA transporter family</fullName>
    </submittedName>
</protein>
<dbReference type="PANTHER" id="PTHR10778">
    <property type="entry name" value="SOLUTE CARRIER FAMILY 35 MEMBER B"/>
    <property type="match status" value="1"/>
</dbReference>
<evidence type="ECO:0000313" key="10">
    <source>
        <dbReference type="Proteomes" id="UP001458880"/>
    </source>
</evidence>
<dbReference type="PANTHER" id="PTHR10778:SF4">
    <property type="entry name" value="NUCLEOTIDE SUGAR TRANSPORTER SLC35B4"/>
    <property type="match status" value="1"/>
</dbReference>
<dbReference type="GO" id="GO:0005789">
    <property type="term" value="C:endoplasmic reticulum membrane"/>
    <property type="evidence" value="ECO:0007669"/>
    <property type="project" value="TreeGrafter"/>
</dbReference>
<dbReference type="GO" id="GO:0005462">
    <property type="term" value="F:UDP-N-acetylglucosamine transmembrane transporter activity"/>
    <property type="evidence" value="ECO:0007669"/>
    <property type="project" value="TreeGrafter"/>
</dbReference>
<keyword evidence="4" id="KW-0762">Sugar transport</keyword>
<dbReference type="AlphaFoldDB" id="A0AAW1KPK5"/>
<evidence type="ECO:0000313" key="9">
    <source>
        <dbReference type="EMBL" id="KAK9723240.1"/>
    </source>
</evidence>
<keyword evidence="10" id="KW-1185">Reference proteome</keyword>
<feature type="transmembrane region" description="Helical" evidence="8">
    <location>
        <begin position="7"/>
        <end position="27"/>
    </location>
</feature>
<dbReference type="GO" id="GO:0000139">
    <property type="term" value="C:Golgi membrane"/>
    <property type="evidence" value="ECO:0007669"/>
    <property type="project" value="TreeGrafter"/>
</dbReference>
<evidence type="ECO:0000256" key="6">
    <source>
        <dbReference type="ARBA" id="ARBA00022989"/>
    </source>
</evidence>
<evidence type="ECO:0000256" key="7">
    <source>
        <dbReference type="ARBA" id="ARBA00023136"/>
    </source>
</evidence>
<keyword evidence="7 8" id="KW-0472">Membrane</keyword>
<feature type="transmembrane region" description="Helical" evidence="8">
    <location>
        <begin position="68"/>
        <end position="86"/>
    </location>
</feature>
<feature type="transmembrane region" description="Helical" evidence="8">
    <location>
        <begin position="244"/>
        <end position="269"/>
    </location>
</feature>
<feature type="transmembrane region" description="Helical" evidence="8">
    <location>
        <begin position="39"/>
        <end position="56"/>
    </location>
</feature>
<feature type="transmembrane region" description="Helical" evidence="8">
    <location>
        <begin position="92"/>
        <end position="114"/>
    </location>
</feature>
<dbReference type="EMBL" id="JASPKY010000182">
    <property type="protein sequence ID" value="KAK9723240.1"/>
    <property type="molecule type" value="Genomic_DNA"/>
</dbReference>
<evidence type="ECO:0000256" key="4">
    <source>
        <dbReference type="ARBA" id="ARBA00022597"/>
    </source>
</evidence>
<comment type="subcellular location">
    <subcellularLocation>
        <location evidence="1">Endomembrane system</location>
        <topology evidence="1">Multi-pass membrane protein</topology>
    </subcellularLocation>
</comment>
<proteinExistence type="inferred from homology"/>
<keyword evidence="6 8" id="KW-1133">Transmembrane helix</keyword>
<dbReference type="InterPro" id="IPR013657">
    <property type="entry name" value="SCL35B1-4/HUT1"/>
</dbReference>
<feature type="transmembrane region" description="Helical" evidence="8">
    <location>
        <begin position="276"/>
        <end position="297"/>
    </location>
</feature>
<evidence type="ECO:0000256" key="1">
    <source>
        <dbReference type="ARBA" id="ARBA00004127"/>
    </source>
</evidence>
<accession>A0AAW1KPK5</accession>
<dbReference type="Proteomes" id="UP001458880">
    <property type="component" value="Unassembled WGS sequence"/>
</dbReference>
<feature type="transmembrane region" description="Helical" evidence="8">
    <location>
        <begin position="303"/>
        <end position="323"/>
    </location>
</feature>
<feature type="transmembrane region" description="Helical" evidence="8">
    <location>
        <begin position="121"/>
        <end position="140"/>
    </location>
</feature>
<dbReference type="SUPFAM" id="SSF103481">
    <property type="entry name" value="Multidrug resistance efflux transporter EmrE"/>
    <property type="match status" value="1"/>
</dbReference>
<feature type="transmembrane region" description="Helical" evidence="8">
    <location>
        <begin position="166"/>
        <end position="184"/>
    </location>
</feature>
<keyword evidence="5 8" id="KW-0812">Transmembrane</keyword>
<organism evidence="9 10">
    <name type="scientific">Popillia japonica</name>
    <name type="common">Japanese beetle</name>
    <dbReference type="NCBI Taxonomy" id="7064"/>
    <lineage>
        <taxon>Eukaryota</taxon>
        <taxon>Metazoa</taxon>
        <taxon>Ecdysozoa</taxon>
        <taxon>Arthropoda</taxon>
        <taxon>Hexapoda</taxon>
        <taxon>Insecta</taxon>
        <taxon>Pterygota</taxon>
        <taxon>Neoptera</taxon>
        <taxon>Endopterygota</taxon>
        <taxon>Coleoptera</taxon>
        <taxon>Polyphaga</taxon>
        <taxon>Scarabaeiformia</taxon>
        <taxon>Scarabaeidae</taxon>
        <taxon>Rutelinae</taxon>
        <taxon>Popillia</taxon>
    </lineage>
</organism>